<dbReference type="InterPro" id="IPR037185">
    <property type="entry name" value="EmrE-like"/>
</dbReference>
<gene>
    <name evidence="9" type="primary">LOC113715636</name>
</gene>
<dbReference type="OrthoDB" id="1728340at2759"/>
<comment type="similarity">
    <text evidence="2 6">Belongs to the drug/metabolite transporter (DMT) superfamily. Plant drug/metabolite exporter (P-DME) (TC 2.A.7.4) family.</text>
</comment>
<dbReference type="AlphaFoldDB" id="A0A6P6V1F2"/>
<feature type="transmembrane region" description="Helical" evidence="6">
    <location>
        <begin position="294"/>
        <end position="312"/>
    </location>
</feature>
<feature type="transmembrane region" description="Helical" evidence="6">
    <location>
        <begin position="68"/>
        <end position="90"/>
    </location>
</feature>
<keyword evidence="8" id="KW-1185">Reference proteome</keyword>
<dbReference type="Proteomes" id="UP001652660">
    <property type="component" value="Chromosome 11c"/>
</dbReference>
<evidence type="ECO:0000256" key="1">
    <source>
        <dbReference type="ARBA" id="ARBA00004141"/>
    </source>
</evidence>
<evidence type="ECO:0000256" key="4">
    <source>
        <dbReference type="ARBA" id="ARBA00022989"/>
    </source>
</evidence>
<evidence type="ECO:0000256" key="3">
    <source>
        <dbReference type="ARBA" id="ARBA00022692"/>
    </source>
</evidence>
<reference evidence="9" key="2">
    <citation type="submission" date="2025-08" db="UniProtKB">
        <authorList>
            <consortium name="RefSeq"/>
        </authorList>
    </citation>
    <scope>IDENTIFICATION</scope>
    <source>
        <tissue evidence="9">Leaves</tissue>
    </source>
</reference>
<keyword evidence="3 6" id="KW-0812">Transmembrane</keyword>
<dbReference type="GO" id="GO:0022857">
    <property type="term" value="F:transmembrane transporter activity"/>
    <property type="evidence" value="ECO:0007669"/>
    <property type="project" value="InterPro"/>
</dbReference>
<feature type="transmembrane region" description="Helical" evidence="6">
    <location>
        <begin position="205"/>
        <end position="226"/>
    </location>
</feature>
<dbReference type="RefSeq" id="XP_027095697.1">
    <property type="nucleotide sequence ID" value="XM_027239896.2"/>
</dbReference>
<feature type="domain" description="EamA" evidence="7">
    <location>
        <begin position="19"/>
        <end position="144"/>
    </location>
</feature>
<dbReference type="GO" id="GO:0016020">
    <property type="term" value="C:membrane"/>
    <property type="evidence" value="ECO:0007669"/>
    <property type="project" value="UniProtKB-SubCell"/>
</dbReference>
<dbReference type="SUPFAM" id="SSF103481">
    <property type="entry name" value="Multidrug resistance efflux transporter EmrE"/>
    <property type="match status" value="2"/>
</dbReference>
<evidence type="ECO:0000313" key="9">
    <source>
        <dbReference type="RefSeq" id="XP_027095697.1"/>
    </source>
</evidence>
<evidence type="ECO:0000259" key="7">
    <source>
        <dbReference type="Pfam" id="PF00892"/>
    </source>
</evidence>
<accession>A0A6P6V1F2</accession>
<dbReference type="PANTHER" id="PTHR31218">
    <property type="entry name" value="WAT1-RELATED PROTEIN"/>
    <property type="match status" value="1"/>
</dbReference>
<keyword evidence="5 6" id="KW-0472">Membrane</keyword>
<dbReference type="InterPro" id="IPR030184">
    <property type="entry name" value="WAT1-related"/>
</dbReference>
<reference evidence="8" key="1">
    <citation type="journal article" date="2025" name="Foods">
        <title>Unveiling the Microbial Signatures of Arabica Coffee Cherries: Insights into Ripeness Specific Diversity, Functional Traits, and Implications for Quality and Safety.</title>
        <authorList>
            <consortium name="RefSeq"/>
            <person name="Tenea G.N."/>
            <person name="Cifuentes V."/>
            <person name="Reyes P."/>
            <person name="Cevallos-Vallejos M."/>
        </authorList>
    </citation>
    <scope>NUCLEOTIDE SEQUENCE [LARGE SCALE GENOMIC DNA]</scope>
</reference>
<feature type="transmembrane region" description="Helical" evidence="6">
    <location>
        <begin position="37"/>
        <end position="56"/>
    </location>
</feature>
<feature type="transmembrane region" description="Helical" evidence="6">
    <location>
        <begin position="96"/>
        <end position="116"/>
    </location>
</feature>
<evidence type="ECO:0000313" key="8">
    <source>
        <dbReference type="Proteomes" id="UP001652660"/>
    </source>
</evidence>
<evidence type="ECO:0000256" key="2">
    <source>
        <dbReference type="ARBA" id="ARBA00007635"/>
    </source>
</evidence>
<protein>
    <recommendedName>
        <fullName evidence="6">WAT1-related protein</fullName>
    </recommendedName>
</protein>
<feature type="transmembrane region" description="Helical" evidence="6">
    <location>
        <begin position="269"/>
        <end position="288"/>
    </location>
</feature>
<proteinExistence type="inferred from homology"/>
<sequence length="347" mass="37421">MESSLPSVGMVVQQFAQVGLLIVTKKAMLSGMTTFSLVFYSSASGALILLPLCFLIKRSARPKLSFHFLGCCFLIGLIGFLVQIFGYAGTFYAPSSLISAMMNLIPGITFLFAVLFRMETVDCRSFSTLAKSIGTVVAISGALVATLYQGPPLLMLPSHSNLTLQPLTQSANVLLGGLLFGIDCVIASLLMIAQAFVLKKYPVELIIMFFYSCFVAIFSLASSLILERDLSAFSLKTKTRLVAVLYGGFFGNIFQLTIGSWCVRKKGPLFAATFHPIGVVLGTAMGVIFLHDTFYLGSLVGSIIILIGFYSVMWGKAKERKLVDDNGVNNLESGGEKAPLLSTKDAN</sequence>
<dbReference type="InterPro" id="IPR000620">
    <property type="entry name" value="EamA_dom"/>
</dbReference>
<feature type="transmembrane region" description="Helical" evidence="6">
    <location>
        <begin position="170"/>
        <end position="193"/>
    </location>
</feature>
<keyword evidence="4 6" id="KW-1133">Transmembrane helix</keyword>
<evidence type="ECO:0000256" key="6">
    <source>
        <dbReference type="RuleBase" id="RU363077"/>
    </source>
</evidence>
<organism evidence="8 9">
    <name type="scientific">Coffea arabica</name>
    <name type="common">Arabian coffee</name>
    <dbReference type="NCBI Taxonomy" id="13443"/>
    <lineage>
        <taxon>Eukaryota</taxon>
        <taxon>Viridiplantae</taxon>
        <taxon>Streptophyta</taxon>
        <taxon>Embryophyta</taxon>
        <taxon>Tracheophyta</taxon>
        <taxon>Spermatophyta</taxon>
        <taxon>Magnoliopsida</taxon>
        <taxon>eudicotyledons</taxon>
        <taxon>Gunneridae</taxon>
        <taxon>Pentapetalae</taxon>
        <taxon>asterids</taxon>
        <taxon>lamiids</taxon>
        <taxon>Gentianales</taxon>
        <taxon>Rubiaceae</taxon>
        <taxon>Ixoroideae</taxon>
        <taxon>Gardenieae complex</taxon>
        <taxon>Bertiereae - Coffeeae clade</taxon>
        <taxon>Coffeeae</taxon>
        <taxon>Coffea</taxon>
    </lineage>
</organism>
<evidence type="ECO:0000256" key="5">
    <source>
        <dbReference type="ARBA" id="ARBA00023136"/>
    </source>
</evidence>
<name>A0A6P6V1F2_COFAR</name>
<dbReference type="GeneID" id="113715636"/>
<dbReference type="Pfam" id="PF00892">
    <property type="entry name" value="EamA"/>
    <property type="match status" value="1"/>
</dbReference>
<comment type="subcellular location">
    <subcellularLocation>
        <location evidence="1 6">Membrane</location>
        <topology evidence="1 6">Multi-pass membrane protein</topology>
    </subcellularLocation>
</comment>
<feature type="transmembrane region" description="Helical" evidence="6">
    <location>
        <begin position="241"/>
        <end position="262"/>
    </location>
</feature>
<feature type="transmembrane region" description="Helical" evidence="6">
    <location>
        <begin position="128"/>
        <end position="150"/>
    </location>
</feature>